<proteinExistence type="predicted"/>
<keyword evidence="2" id="KW-1185">Reference proteome</keyword>
<protein>
    <submittedName>
        <fullName evidence="1">Dedicator of cytokinesis</fullName>
    </submittedName>
</protein>
<reference evidence="1" key="1">
    <citation type="submission" date="2022-04" db="EMBL/GenBank/DDBJ databases">
        <title>Chromosome-scale genome assembly of Holotrichia oblita Faldermann.</title>
        <authorList>
            <person name="Rongchong L."/>
        </authorList>
    </citation>
    <scope>NUCLEOTIDE SEQUENCE</scope>
    <source>
        <strain evidence="1">81SQS9</strain>
    </source>
</reference>
<name>A0ACB9T363_HOLOL</name>
<evidence type="ECO:0000313" key="2">
    <source>
        <dbReference type="Proteomes" id="UP001056778"/>
    </source>
</evidence>
<dbReference type="Proteomes" id="UP001056778">
    <property type="component" value="Chromosome 5"/>
</dbReference>
<dbReference type="EMBL" id="CM043019">
    <property type="protein sequence ID" value="KAI4461211.1"/>
    <property type="molecule type" value="Genomic_DNA"/>
</dbReference>
<organism evidence="1 2">
    <name type="scientific">Holotrichia oblita</name>
    <name type="common">Chafer beetle</name>
    <dbReference type="NCBI Taxonomy" id="644536"/>
    <lineage>
        <taxon>Eukaryota</taxon>
        <taxon>Metazoa</taxon>
        <taxon>Ecdysozoa</taxon>
        <taxon>Arthropoda</taxon>
        <taxon>Hexapoda</taxon>
        <taxon>Insecta</taxon>
        <taxon>Pterygota</taxon>
        <taxon>Neoptera</taxon>
        <taxon>Endopterygota</taxon>
        <taxon>Coleoptera</taxon>
        <taxon>Polyphaga</taxon>
        <taxon>Scarabaeiformia</taxon>
        <taxon>Scarabaeidae</taxon>
        <taxon>Melolonthinae</taxon>
        <taxon>Holotrichia</taxon>
    </lineage>
</organism>
<gene>
    <name evidence="1" type="ORF">MML48_5g00001283</name>
</gene>
<comment type="caution">
    <text evidence="1">The sequence shown here is derived from an EMBL/GenBank/DDBJ whole genome shotgun (WGS) entry which is preliminary data.</text>
</comment>
<evidence type="ECO:0000313" key="1">
    <source>
        <dbReference type="EMBL" id="KAI4461211.1"/>
    </source>
</evidence>
<sequence>MVDKSYTNLTEYTDYTTAPPLFVLRQPPIETHNKNFELIQKQIYDLINHRNKILSGTLPTDELRQITKQVTNEIDMGNKILGLDMVVRDKQGHLLDPDNTSTIDLYNHHKNATERMNLPKTETKETPVKTAIQQFSHIFIVSVKNFTCKMNEDAELLMTLYDAKENKPITESYVVRWSKDGLMRDLDQMHNLRVMFTDLGKKDLERERIYLVCYVIRIGSMDTKEPDHRRSSMTMLAKKPIDDGMRRPFGVAAKDVTMYMNGKFESDLEQEFSIPFYNCEKDNLEQTLRKIMNRDPKNEFKQNQCLFVSWKLLHGDVKQVREENPHLVLGNVSIARKMGFPEVILPGDVRNDLYLMLQQGEFPKGNKTSDKNVEVIVKVCNEKGEQIPGVIYLGGDTEPMDEYHSVIYYHEDKPQWFETFKVAIPIEEFKTSHLKFYFKHRSSNEMKDKNEKPFAMAYVKLMQDVGTTLKDNEHALVVYKIDHKKFNDFSSDYFQLPSTTDELKMSNNKVQAPGLFYTGKESFIIRSNICSTKLTQNVDLLGLLNWSTHKDTLRQSLESLKTVIDEKGEEVVKFFQDILDALFDILMDNADTEMYDELVFQCLLAVIGLVSNNWKYQHFEPVLDLYIKESFSATLAYRKLIAVMSGYITNIYDKSDREQLYRTMRSLQYIVRFITRSRLLYIKMYHTDINDDFDQILKELLDGIVQLMCEQSDNILREQGACLKYLPSTIPDILEVYDPKRLSMFFFDLLSNIPQGKLTKQKMMTTDDIVHSQLFLYPECRKILMPYITSQIKRLVEQAEEVELCMKTLSDTLNLLFRNDIGPTFNDIMEIVSVDLRMIVQNHINMDKQSPLAGNVVAIMIDIFRQMSFDHYEKYIKQFHSQIAIKEFLNEIVIVFKGLVIQPVFPADWCEMIMLQNFVILKALRYCSRTIRDYFFENFDQQAWSNFFHSAIAFMTQPALQLEAFSSNKRLRIYKRYKDMRREMGFEVRSMWFNLGQNKLKFVPSLVGLILEMTLIPEPELRKATIPIFFDMMQCEFYSSKYALESFGDTKRDSSHIKANFNEFEDTMIVKLDTLVEGGSGDENYKDLFYDIMLHMCSQHAALKDGVRFVEMIKRLMERLLEYRNIINDENKENRMSCIVNLLDFYSEINRKEMYIRYVNKLCDLHLECGNYTEAAYTLQLHTKLLNWSDDVLPPLLKTNRYMDIQTHRQLKEALYDNIIENYSKGNMWECALEKCQELVKQYEEETFDYEQLSQLHRRMADFYDSIMKKMRSRPEYFRVGYYGLGFPKFLQNKIFIYRGKDYERISEFSSRVLNEFPHAQPLNTLAPPEREILESNGQFIQINKVDPVMDEKTQRFSGKPVAEQIVTYYKVNHVNKFQYSRPFTRKDPNIEKGNEFAHLWLERTIMTTTYPLPGILRWFPVNSIEKYEISPLRNAIETMDNSNKELRDLFLQYNKDKSLNLNPLSLKLTGIVDPAVMGGIMNYENAFFTDEYIQNNPDDDMLIQKLKDLIAEQVPLLELCIQIHGERSSPSLHGLQNRLEKCFETMKDDVIEKYGKKTCDLKIENVVTIRRHYSMAADYKALRDSPAHDKSAANNGHIKSSILSSGRTNNSTLSSKRGSKTPKDKRKSNKVDSSISPNTSLSGTQWYTADHENNTTNALTPNGTPVFELRQELTPQRPLRSEIEKEKRLSRPNSGQYSRPPSISLNIPPAYSSGNSSNRDSIGTTDSSISEEDLVPPPLPLKSREVDYCNLPLPPGGNQSFLYSHRSSIKSLMCTDKPLSESEQVKVSESPPTPPPKPPKKKRQ</sequence>
<accession>A0ACB9T363</accession>